<dbReference type="AlphaFoldDB" id="A0RVZ8"/>
<evidence type="ECO:0000313" key="2">
    <source>
        <dbReference type="Proteomes" id="UP000000758"/>
    </source>
</evidence>
<keyword evidence="2" id="KW-1185">Reference proteome</keyword>
<dbReference type="KEGG" id="csy:CENSYa_0883"/>
<reference evidence="1 2" key="1">
    <citation type="journal article" date="2006" name="Proc. Natl. Acad. Sci. U.S.A.">
        <title>Genomic analysis of the uncultivated marine crenarchaeote Cenarchaeum symbiosum.</title>
        <authorList>
            <person name="Hallam S.J."/>
            <person name="Konstantinidis K.T."/>
            <person name="Putnam N."/>
            <person name="Schleper C."/>
            <person name="Watanabe Y."/>
            <person name="Sugahara J."/>
            <person name="Preston C."/>
            <person name="de la Torre J."/>
            <person name="Richardson P.M."/>
            <person name="DeLong E.F."/>
        </authorList>
    </citation>
    <scope>NUCLEOTIDE SEQUENCE [LARGE SCALE GENOMIC DNA]</scope>
    <source>
        <strain evidence="2">A</strain>
    </source>
</reference>
<accession>A0RVZ8</accession>
<protein>
    <submittedName>
        <fullName evidence="1">Uncharacterized protein</fullName>
    </submittedName>
</protein>
<organism evidence="1 2">
    <name type="scientific">Cenarchaeum symbiosum (strain A)</name>
    <dbReference type="NCBI Taxonomy" id="414004"/>
    <lineage>
        <taxon>Archaea</taxon>
        <taxon>Nitrososphaerota</taxon>
        <taxon>Candidatus Cenarchaeales</taxon>
        <taxon>Candidatus Cenarchaeaceae</taxon>
        <taxon>Candidatus Cenarchaeum</taxon>
    </lineage>
</organism>
<evidence type="ECO:0000313" key="1">
    <source>
        <dbReference type="EMBL" id="ABK77515.1"/>
    </source>
</evidence>
<dbReference type="HOGENOM" id="CLU_1425036_0_0_2"/>
<dbReference type="Proteomes" id="UP000000758">
    <property type="component" value="Chromosome"/>
</dbReference>
<name>A0RVZ8_CENSY</name>
<dbReference type="EnsemblBacteria" id="ABK77515">
    <property type="protein sequence ID" value="ABK77515"/>
    <property type="gene ID" value="CENSYa_0883"/>
</dbReference>
<proteinExistence type="predicted"/>
<dbReference type="STRING" id="414004.CENSYa_0883"/>
<dbReference type="EMBL" id="DP000238">
    <property type="protein sequence ID" value="ABK77515.1"/>
    <property type="molecule type" value="Genomic_DNA"/>
</dbReference>
<gene>
    <name evidence="1" type="ordered locus">CENSYa_0883</name>
</gene>
<sequence>MRIKSAHSLNFTPAQAPSRNTVQNAYHPHVGRCLVFCGPYGYAVLCSLAKRNIKLGRPGRFLPRHQVVFQQVLIRESPVYRLHLCPVYICYVELPARHPGLLAGDIRGPDADLYKRVFRDGLLIPAMCPVKLYHIPDGAHHYRLPRLYLQNIRLVLEVKVHGHPHRCHYRPDDYPDDDSCHGSGGSLGRI</sequence>